<evidence type="ECO:0008006" key="5">
    <source>
        <dbReference type="Google" id="ProtNLM"/>
    </source>
</evidence>
<dbReference type="Proteomes" id="UP000242317">
    <property type="component" value="Unassembled WGS sequence"/>
</dbReference>
<feature type="compositionally biased region" description="Basic and acidic residues" evidence="1">
    <location>
        <begin position="66"/>
        <end position="79"/>
    </location>
</feature>
<dbReference type="AlphaFoldDB" id="A0A1G6GV16"/>
<organism evidence="3 4">
    <name type="scientific">Acinetobacter marinus</name>
    <dbReference type="NCBI Taxonomy" id="281375"/>
    <lineage>
        <taxon>Bacteria</taxon>
        <taxon>Pseudomonadati</taxon>
        <taxon>Pseudomonadota</taxon>
        <taxon>Gammaproteobacteria</taxon>
        <taxon>Moraxellales</taxon>
        <taxon>Moraxellaceae</taxon>
        <taxon>Acinetobacter</taxon>
    </lineage>
</organism>
<feature type="chain" id="PRO_5017297307" description="Lipoprotein-attachment site-containing protein" evidence="2">
    <location>
        <begin position="25"/>
        <end position="92"/>
    </location>
</feature>
<evidence type="ECO:0000313" key="4">
    <source>
        <dbReference type="Proteomes" id="UP000242317"/>
    </source>
</evidence>
<reference evidence="4" key="1">
    <citation type="submission" date="2016-09" db="EMBL/GenBank/DDBJ databases">
        <authorList>
            <person name="Varghese N."/>
            <person name="Submissions S."/>
        </authorList>
    </citation>
    <scope>NUCLEOTIDE SEQUENCE [LARGE SCALE GENOMIC DNA]</scope>
    <source>
        <strain evidence="4">ANC 3699</strain>
    </source>
</reference>
<keyword evidence="4" id="KW-1185">Reference proteome</keyword>
<evidence type="ECO:0000313" key="3">
    <source>
        <dbReference type="EMBL" id="SDB85862.1"/>
    </source>
</evidence>
<dbReference type="EMBL" id="FMYK01000001">
    <property type="protein sequence ID" value="SDB85862.1"/>
    <property type="molecule type" value="Genomic_DNA"/>
</dbReference>
<evidence type="ECO:0000256" key="1">
    <source>
        <dbReference type="SAM" id="MobiDB-lite"/>
    </source>
</evidence>
<gene>
    <name evidence="3" type="ORF">SAMN05421749_101455</name>
</gene>
<feature type="signal peptide" evidence="2">
    <location>
        <begin position="1"/>
        <end position="24"/>
    </location>
</feature>
<evidence type="ECO:0000256" key="2">
    <source>
        <dbReference type="SAM" id="SignalP"/>
    </source>
</evidence>
<proteinExistence type="predicted"/>
<keyword evidence="2" id="KW-0732">Signal</keyword>
<accession>A0A1G6GV16</accession>
<feature type="compositionally biased region" description="Low complexity" evidence="1">
    <location>
        <begin position="54"/>
        <end position="65"/>
    </location>
</feature>
<sequence length="92" mass="10027">MQIIKITLFSLASVLLLSHLTACGQSGPLMLPSDPNMDKRSNYLLYKQNHAENSSTAQAQQTSSQADHDQAVEQVEDKVFLQADPSLPNGAE</sequence>
<protein>
    <recommendedName>
        <fullName evidence="5">Lipoprotein-attachment site-containing protein</fullName>
    </recommendedName>
</protein>
<dbReference type="RefSeq" id="WP_171259019.1">
    <property type="nucleotide sequence ID" value="NZ_FMYK01000001.1"/>
</dbReference>
<feature type="region of interest" description="Disordered" evidence="1">
    <location>
        <begin position="50"/>
        <end position="92"/>
    </location>
</feature>
<name>A0A1G6GV16_9GAMM</name>